<protein>
    <submittedName>
        <fullName evidence="2">Uncharacterized protein</fullName>
    </submittedName>
</protein>
<proteinExistence type="predicted"/>
<evidence type="ECO:0000313" key="3">
    <source>
        <dbReference type="Proteomes" id="UP000709295"/>
    </source>
</evidence>
<accession>A0A8J5IQJ3</accession>
<feature type="region of interest" description="Disordered" evidence="1">
    <location>
        <begin position="1"/>
        <end position="35"/>
    </location>
</feature>
<evidence type="ECO:0000313" key="2">
    <source>
        <dbReference type="EMBL" id="KAG6959070.1"/>
    </source>
</evidence>
<feature type="compositionally biased region" description="Basic and acidic residues" evidence="1">
    <location>
        <begin position="8"/>
        <end position="19"/>
    </location>
</feature>
<name>A0A8J5IQJ3_9STRA</name>
<dbReference type="AlphaFoldDB" id="A0A8J5IQJ3"/>
<evidence type="ECO:0000256" key="1">
    <source>
        <dbReference type="SAM" id="MobiDB-lite"/>
    </source>
</evidence>
<sequence>MVDPAEGPTRRTVEAERRLSSRRQTSRRAEDSDGSVPIHCLRKSQRRVCLLEPECRLQVLVKIWEALTQFVTSVVWWIVALWSIGSCYSDDAATAR</sequence>
<dbReference type="EMBL" id="JAENGY010000634">
    <property type="protein sequence ID" value="KAG6959070.1"/>
    <property type="molecule type" value="Genomic_DNA"/>
</dbReference>
<dbReference type="Proteomes" id="UP000709295">
    <property type="component" value="Unassembled WGS sequence"/>
</dbReference>
<gene>
    <name evidence="2" type="ORF">JG688_00010241</name>
</gene>
<reference evidence="2" key="1">
    <citation type="submission" date="2021-01" db="EMBL/GenBank/DDBJ databases">
        <title>Phytophthora aleatoria, a newly-described species from Pinus radiata is distinct from Phytophthora cactorum isolates based on comparative genomics.</title>
        <authorList>
            <person name="Mcdougal R."/>
            <person name="Panda P."/>
            <person name="Williams N."/>
            <person name="Studholme D.J."/>
        </authorList>
    </citation>
    <scope>NUCLEOTIDE SEQUENCE</scope>
    <source>
        <strain evidence="2">NZFS 4037</strain>
    </source>
</reference>
<organism evidence="2 3">
    <name type="scientific">Phytophthora aleatoria</name>
    <dbReference type="NCBI Taxonomy" id="2496075"/>
    <lineage>
        <taxon>Eukaryota</taxon>
        <taxon>Sar</taxon>
        <taxon>Stramenopiles</taxon>
        <taxon>Oomycota</taxon>
        <taxon>Peronosporomycetes</taxon>
        <taxon>Peronosporales</taxon>
        <taxon>Peronosporaceae</taxon>
        <taxon>Phytophthora</taxon>
    </lineage>
</organism>
<comment type="caution">
    <text evidence="2">The sequence shown here is derived from an EMBL/GenBank/DDBJ whole genome shotgun (WGS) entry which is preliminary data.</text>
</comment>
<keyword evidence="3" id="KW-1185">Reference proteome</keyword>